<dbReference type="EMBL" id="LGST01000019">
    <property type="protein sequence ID" value="KNE00255.1"/>
    <property type="molecule type" value="Genomic_DNA"/>
</dbReference>
<dbReference type="PRINTS" id="PR00319">
    <property type="entry name" value="GPROTEINB"/>
</dbReference>
<evidence type="ECO:0000313" key="6">
    <source>
        <dbReference type="EMBL" id="KNE00255.1"/>
    </source>
</evidence>
<keyword evidence="2 5" id="KW-0853">WD repeat</keyword>
<dbReference type="InterPro" id="IPR001632">
    <property type="entry name" value="WD40_G-protein_beta-like"/>
</dbReference>
<dbReference type="Pfam" id="PF25391">
    <property type="entry name" value="WD40_Gbeta"/>
    <property type="match status" value="1"/>
</dbReference>
<evidence type="ECO:0000256" key="4">
    <source>
        <dbReference type="ARBA" id="ARBA00023224"/>
    </source>
</evidence>
<evidence type="ECO:0000256" key="2">
    <source>
        <dbReference type="ARBA" id="ARBA00022574"/>
    </source>
</evidence>
<dbReference type="PROSITE" id="PS50082">
    <property type="entry name" value="WD_REPEATS_2"/>
    <property type="match status" value="4"/>
</dbReference>
<dbReference type="GO" id="GO:0007165">
    <property type="term" value="P:signal transduction"/>
    <property type="evidence" value="ECO:0007669"/>
    <property type="project" value="UniProtKB-KW"/>
</dbReference>
<protein>
    <submittedName>
        <fullName evidence="6">Uncharacterized protein</fullName>
    </submittedName>
</protein>
<dbReference type="InterPro" id="IPR016346">
    <property type="entry name" value="G-protein_beta_1-5"/>
</dbReference>
<dbReference type="CDD" id="cd00200">
    <property type="entry name" value="WD40"/>
    <property type="match status" value="1"/>
</dbReference>
<dbReference type="PIRSF" id="PIRSF002394">
    <property type="entry name" value="GN-bd_beta"/>
    <property type="match status" value="1"/>
</dbReference>
<dbReference type="PROSITE" id="PS50294">
    <property type="entry name" value="WD_REPEATS_REGION"/>
    <property type="match status" value="3"/>
</dbReference>
<keyword evidence="4" id="KW-0807">Transducer</keyword>
<evidence type="ECO:0000256" key="1">
    <source>
        <dbReference type="ARBA" id="ARBA00009768"/>
    </source>
</evidence>
<dbReference type="VEuPathDB" id="FungiDB:B9J08_000861"/>
<dbReference type="VEuPathDB" id="FungiDB:CJI97_000879"/>
<evidence type="ECO:0000313" key="7">
    <source>
        <dbReference type="Proteomes" id="UP000037122"/>
    </source>
</evidence>
<keyword evidence="3" id="KW-0677">Repeat</keyword>
<evidence type="ECO:0000256" key="3">
    <source>
        <dbReference type="ARBA" id="ARBA00022737"/>
    </source>
</evidence>
<dbReference type="PROSITE" id="PS00678">
    <property type="entry name" value="WD_REPEATS_1"/>
    <property type="match status" value="1"/>
</dbReference>
<accession>A0A0L0P1V5</accession>
<comment type="caution">
    <text evidence="6">The sequence shown here is derived from an EMBL/GenBank/DDBJ whole genome shotgun (WGS) entry which is preliminary data.</text>
</comment>
<feature type="repeat" description="WD" evidence="5">
    <location>
        <begin position="63"/>
        <end position="104"/>
    </location>
</feature>
<dbReference type="Proteomes" id="UP000037122">
    <property type="component" value="Unassembled WGS sequence"/>
</dbReference>
<dbReference type="VEuPathDB" id="FungiDB:CJI96_0003237"/>
<feature type="repeat" description="WD" evidence="5">
    <location>
        <begin position="208"/>
        <end position="249"/>
    </location>
</feature>
<dbReference type="SMART" id="SM00320">
    <property type="entry name" value="WD40"/>
    <property type="match status" value="7"/>
</dbReference>
<dbReference type="VEuPathDB" id="FungiDB:CJJ09_002822"/>
<reference evidence="7" key="1">
    <citation type="journal article" date="2015" name="BMC Genomics">
        <title>Draft genome of a commonly misdiagnosed multidrug resistant pathogen Candida auris.</title>
        <authorList>
            <person name="Chatterjee S."/>
            <person name="Alampalli S.V."/>
            <person name="Nageshan R.K."/>
            <person name="Chettiar S.T."/>
            <person name="Joshi S."/>
            <person name="Tatu U.S."/>
        </authorList>
    </citation>
    <scope>NUCLEOTIDE SEQUENCE [LARGE SCALE GENOMIC DNA]</scope>
    <source>
        <strain evidence="7">6684</strain>
    </source>
</reference>
<name>A0A0L0P1V5_CANAR</name>
<dbReference type="PRINTS" id="PR00320">
    <property type="entry name" value="GPROTEINBRPT"/>
</dbReference>
<feature type="repeat" description="WD" evidence="5">
    <location>
        <begin position="167"/>
        <end position="207"/>
    </location>
</feature>
<dbReference type="VEuPathDB" id="FungiDB:QG37_02799"/>
<gene>
    <name evidence="6" type="ORF">QG37_02799</name>
</gene>
<dbReference type="VEuPathDB" id="FungiDB:CJJ07_004449"/>
<dbReference type="AlphaFoldDB" id="A0A0L0P1V5"/>
<dbReference type="InterPro" id="IPR020472">
    <property type="entry name" value="WD40_PAC1"/>
</dbReference>
<comment type="similarity">
    <text evidence="1">Belongs to the WD repeat G protein beta family.</text>
</comment>
<dbReference type="PANTHER" id="PTHR19850">
    <property type="entry name" value="GUANINE NUCLEOTIDE-BINDING PROTEIN BETA G PROTEIN BETA"/>
    <property type="match status" value="1"/>
</dbReference>
<dbReference type="InterPro" id="IPR036322">
    <property type="entry name" value="WD40_repeat_dom_sf"/>
</dbReference>
<evidence type="ECO:0000256" key="5">
    <source>
        <dbReference type="PROSITE-ProRule" id="PRU00221"/>
    </source>
</evidence>
<organism evidence="6 7">
    <name type="scientific">Candidozyma auris</name>
    <name type="common">Yeast</name>
    <name type="synonym">Candida auris</name>
    <dbReference type="NCBI Taxonomy" id="498019"/>
    <lineage>
        <taxon>Eukaryota</taxon>
        <taxon>Fungi</taxon>
        <taxon>Dikarya</taxon>
        <taxon>Ascomycota</taxon>
        <taxon>Saccharomycotina</taxon>
        <taxon>Pichiomycetes</taxon>
        <taxon>Metschnikowiaceae</taxon>
        <taxon>Candidozyma</taxon>
    </lineage>
</organism>
<dbReference type="InterPro" id="IPR001680">
    <property type="entry name" value="WD40_rpt"/>
</dbReference>
<feature type="repeat" description="WD" evidence="5">
    <location>
        <begin position="359"/>
        <end position="392"/>
    </location>
</feature>
<dbReference type="Gene3D" id="2.130.10.10">
    <property type="entry name" value="YVTN repeat-like/Quinoprotein amine dehydrogenase"/>
    <property type="match status" value="1"/>
</dbReference>
<dbReference type="InterPro" id="IPR019775">
    <property type="entry name" value="WD40_repeat_CS"/>
</dbReference>
<dbReference type="SUPFAM" id="SSF50978">
    <property type="entry name" value="WD40 repeat-like"/>
    <property type="match status" value="1"/>
</dbReference>
<proteinExistence type="inferred from homology"/>
<dbReference type="InterPro" id="IPR015943">
    <property type="entry name" value="WD40/YVTN_repeat-like_dom_sf"/>
</dbReference>
<sequence length="392" mass="42666">MSTKTMAHETISGKLAVARQNAQILYSELQKAYEALQDASLVDVLAQVAPVPPKRYLKLYNTLKGHRDKIAQVKWDQSSRRIVSACQDGFMIIWDAVTGLKLQAIPLESSWVLCCAYSPSGRLVALAGLDNKCSIYKVNIPEPGAPITSQPGSIELLELSKPYRAGPGAHAAYVSACEFIEENKILTASGDMTIALWDTQRGIRSHEFLGHSADVLLMLARPFQQTFLSSGADGLVKVWDLREKGPVMSCNILKTDVNDIVGFHDSHSFVAGADDGVCKLFDLRSECELASFELLAQFSLAKNTTTITTPLMSHFDTPGVVSLDLSRSKRILYACYADYGCIAWDTLKNSIIETIGVGSGSHNGRISQVAVSPDGEGMATASWDSLIKIWST</sequence>